<evidence type="ECO:0000313" key="2">
    <source>
        <dbReference type="Proteomes" id="UP001153954"/>
    </source>
</evidence>
<dbReference type="EMBL" id="CAKOGL010000002">
    <property type="protein sequence ID" value="CAH2083845.1"/>
    <property type="molecule type" value="Genomic_DNA"/>
</dbReference>
<accession>A0AAU9T9Y4</accession>
<dbReference type="AlphaFoldDB" id="A0AAU9T9Y4"/>
<gene>
    <name evidence="1" type="ORF">EEDITHA_LOCUS472</name>
</gene>
<reference evidence="1" key="1">
    <citation type="submission" date="2022-03" db="EMBL/GenBank/DDBJ databases">
        <authorList>
            <person name="Tunstrom K."/>
        </authorList>
    </citation>
    <scope>NUCLEOTIDE SEQUENCE</scope>
</reference>
<keyword evidence="2" id="KW-1185">Reference proteome</keyword>
<proteinExistence type="predicted"/>
<evidence type="ECO:0000313" key="1">
    <source>
        <dbReference type="EMBL" id="CAH2083845.1"/>
    </source>
</evidence>
<sequence>MLFPPALECSCPIIEPCGCGINLPGYPYPYEFCGCASGYPYLYENCGCGPTGFMPIPPLPPVVKCPKYIRQITVPPPFL</sequence>
<dbReference type="Proteomes" id="UP001153954">
    <property type="component" value="Unassembled WGS sequence"/>
</dbReference>
<comment type="caution">
    <text evidence="1">The sequence shown here is derived from an EMBL/GenBank/DDBJ whole genome shotgun (WGS) entry which is preliminary data.</text>
</comment>
<organism evidence="1 2">
    <name type="scientific">Euphydryas editha</name>
    <name type="common">Edith's checkerspot</name>
    <dbReference type="NCBI Taxonomy" id="104508"/>
    <lineage>
        <taxon>Eukaryota</taxon>
        <taxon>Metazoa</taxon>
        <taxon>Ecdysozoa</taxon>
        <taxon>Arthropoda</taxon>
        <taxon>Hexapoda</taxon>
        <taxon>Insecta</taxon>
        <taxon>Pterygota</taxon>
        <taxon>Neoptera</taxon>
        <taxon>Endopterygota</taxon>
        <taxon>Lepidoptera</taxon>
        <taxon>Glossata</taxon>
        <taxon>Ditrysia</taxon>
        <taxon>Papilionoidea</taxon>
        <taxon>Nymphalidae</taxon>
        <taxon>Nymphalinae</taxon>
        <taxon>Euphydryas</taxon>
    </lineage>
</organism>
<name>A0AAU9T9Y4_EUPED</name>
<protein>
    <submittedName>
        <fullName evidence="1">Uncharacterized protein</fullName>
    </submittedName>
</protein>